<name>A0A947GIA1_9CYAN</name>
<reference evidence="1" key="2">
    <citation type="journal article" date="2021" name="Mar. Drugs">
        <title>Genome Reduction and Secondary Metabolism of the Marine Sponge-Associated Cyanobacterium Leptothoe.</title>
        <authorList>
            <person name="Konstantinou D."/>
            <person name="Popin R.V."/>
            <person name="Fewer D.P."/>
            <person name="Sivonen K."/>
            <person name="Gkelis S."/>
        </authorList>
    </citation>
    <scope>NUCLEOTIDE SEQUENCE</scope>
    <source>
        <strain evidence="1">TAU-MAC 1115</strain>
    </source>
</reference>
<dbReference type="EMBL" id="JADOES010000009">
    <property type="protein sequence ID" value="MBT9315118.1"/>
    <property type="molecule type" value="Genomic_DNA"/>
</dbReference>
<comment type="caution">
    <text evidence="1">The sequence shown here is derived from an EMBL/GenBank/DDBJ whole genome shotgun (WGS) entry which is preliminary data.</text>
</comment>
<sequence length="88" mass="9844">MELTDFPAVQSLPTVLPKPRFQLGESVRWAVVTEPDFGQIVGIFYTEGDHNQVSGIYYLVLLDAQSPSHGICTQDMALEVDLEQWHPA</sequence>
<proteinExistence type="predicted"/>
<evidence type="ECO:0000313" key="1">
    <source>
        <dbReference type="EMBL" id="MBT9315118.1"/>
    </source>
</evidence>
<protein>
    <submittedName>
        <fullName evidence="1">Uncharacterized protein</fullName>
    </submittedName>
</protein>
<gene>
    <name evidence="1" type="ORF">IXB50_06740</name>
</gene>
<dbReference type="AlphaFoldDB" id="A0A947GIA1"/>
<reference evidence="1" key="1">
    <citation type="submission" date="2020-11" db="EMBL/GenBank/DDBJ databases">
        <authorList>
            <person name="Konstantinou D."/>
            <person name="Gkelis S."/>
            <person name="Popin R."/>
            <person name="Fewer D."/>
            <person name="Sivonen K."/>
        </authorList>
    </citation>
    <scope>NUCLEOTIDE SEQUENCE</scope>
    <source>
        <strain evidence="1">TAU-MAC 1115</strain>
    </source>
</reference>
<accession>A0A947GIA1</accession>
<keyword evidence="2" id="KW-1185">Reference proteome</keyword>
<dbReference type="RefSeq" id="WP_215608184.1">
    <property type="nucleotide sequence ID" value="NZ_JADOES010000009.1"/>
</dbReference>
<evidence type="ECO:0000313" key="2">
    <source>
        <dbReference type="Proteomes" id="UP000717364"/>
    </source>
</evidence>
<dbReference type="Proteomes" id="UP000717364">
    <property type="component" value="Unassembled WGS sequence"/>
</dbReference>
<organism evidence="1 2">
    <name type="scientific">Leptothoe spongobia TAU-MAC 1115</name>
    <dbReference type="NCBI Taxonomy" id="1967444"/>
    <lineage>
        <taxon>Bacteria</taxon>
        <taxon>Bacillati</taxon>
        <taxon>Cyanobacteriota</taxon>
        <taxon>Cyanophyceae</taxon>
        <taxon>Nodosilineales</taxon>
        <taxon>Cymatolegaceae</taxon>
        <taxon>Leptothoe</taxon>
        <taxon>Leptothoe spongobia</taxon>
    </lineage>
</organism>